<name>A0A1H8D9B8_9BACL</name>
<evidence type="ECO:0000313" key="3">
    <source>
        <dbReference type="Proteomes" id="UP000199695"/>
    </source>
</evidence>
<evidence type="ECO:0000256" key="1">
    <source>
        <dbReference type="SAM" id="Phobius"/>
    </source>
</evidence>
<keyword evidence="1" id="KW-0812">Transmembrane</keyword>
<keyword evidence="1" id="KW-0472">Membrane</keyword>
<dbReference type="EMBL" id="FOCQ01000005">
    <property type="protein sequence ID" value="SEN03849.1"/>
    <property type="molecule type" value="Genomic_DNA"/>
</dbReference>
<accession>A0A1H8D9B8</accession>
<dbReference type="STRING" id="1173111.SAMN05444955_10563"/>
<reference evidence="2 3" key="1">
    <citation type="submission" date="2016-10" db="EMBL/GenBank/DDBJ databases">
        <authorList>
            <person name="de Groot N.N."/>
        </authorList>
    </citation>
    <scope>NUCLEOTIDE SEQUENCE [LARGE SCALE GENOMIC DNA]</scope>
    <source>
        <strain evidence="2 3">DSM 46701</strain>
    </source>
</reference>
<keyword evidence="1" id="KW-1133">Transmembrane helix</keyword>
<dbReference type="Pfam" id="PF12438">
    <property type="entry name" value="DUF3679"/>
    <property type="match status" value="1"/>
</dbReference>
<gene>
    <name evidence="2" type="ORF">SAMN05444955_10563</name>
</gene>
<feature type="transmembrane region" description="Helical" evidence="1">
    <location>
        <begin position="6"/>
        <end position="22"/>
    </location>
</feature>
<keyword evidence="3" id="KW-1185">Reference proteome</keyword>
<dbReference type="RefSeq" id="WP_170839781.1">
    <property type="nucleotide sequence ID" value="NZ_FOCQ01000005.1"/>
</dbReference>
<dbReference type="InterPro" id="IPR020534">
    <property type="entry name" value="Uncharacterised_YqxA"/>
</dbReference>
<proteinExistence type="predicted"/>
<dbReference type="Proteomes" id="UP000199695">
    <property type="component" value="Unassembled WGS sequence"/>
</dbReference>
<dbReference type="AlphaFoldDB" id="A0A1H8D9B8"/>
<organism evidence="2 3">
    <name type="scientific">Lihuaxuella thermophila</name>
    <dbReference type="NCBI Taxonomy" id="1173111"/>
    <lineage>
        <taxon>Bacteria</taxon>
        <taxon>Bacillati</taxon>
        <taxon>Bacillota</taxon>
        <taxon>Bacilli</taxon>
        <taxon>Bacillales</taxon>
        <taxon>Thermoactinomycetaceae</taxon>
        <taxon>Lihuaxuella</taxon>
    </lineage>
</organism>
<protein>
    <submittedName>
        <fullName evidence="2">Uncharacterized protein</fullName>
    </submittedName>
</protein>
<sequence length="115" mass="12555">MRASVQIISLVGMLILGIFLGIDSAEKNIQKIQGTEGAPRAIQISPQNGKIEIAVLGEVVETSNPVEKMDRYEVAGVARQVEKESNRLAAIGNQMGTEIREATRKIAEFLFSWAD</sequence>
<evidence type="ECO:0000313" key="2">
    <source>
        <dbReference type="EMBL" id="SEN03849.1"/>
    </source>
</evidence>